<dbReference type="EMBL" id="CP091511">
    <property type="protein sequence ID" value="UOO90991.1"/>
    <property type="molecule type" value="Genomic_DNA"/>
</dbReference>
<reference evidence="2 3" key="1">
    <citation type="journal article" date="2022" name="Res Sq">
        <title>Evolution of multicellular longitudinally dividing oral cavity symbionts (Neisseriaceae).</title>
        <authorList>
            <person name="Nyongesa S."/>
            <person name="Weber P."/>
            <person name="Bernet E."/>
            <person name="Pullido F."/>
            <person name="Nieckarz M."/>
            <person name="Delaby M."/>
            <person name="Nieves C."/>
            <person name="Viehboeck T."/>
            <person name="Krause N."/>
            <person name="Rivera-Millot A."/>
            <person name="Nakamura A."/>
            <person name="Vischer N."/>
            <person name="VanNieuwenhze M."/>
            <person name="Brun Y."/>
            <person name="Cava F."/>
            <person name="Bulgheresi S."/>
            <person name="Veyrier F."/>
        </authorList>
    </citation>
    <scope>NUCLEOTIDE SEQUENCE [LARGE SCALE GENOMIC DNA]</scope>
    <source>
        <strain evidence="2 3">SN4</strain>
    </source>
</reference>
<organism evidence="2 3">
    <name type="scientific">Vitreoscilla massiliensis</name>
    <dbReference type="NCBI Taxonomy" id="1689272"/>
    <lineage>
        <taxon>Bacteria</taxon>
        <taxon>Pseudomonadati</taxon>
        <taxon>Pseudomonadota</taxon>
        <taxon>Betaproteobacteria</taxon>
        <taxon>Neisseriales</taxon>
        <taxon>Neisseriaceae</taxon>
        <taxon>Vitreoscilla</taxon>
    </lineage>
</organism>
<keyword evidence="3" id="KW-1185">Reference proteome</keyword>
<protein>
    <submittedName>
        <fullName evidence="2">YdcF family protein</fullName>
    </submittedName>
</protein>
<dbReference type="InterPro" id="IPR014729">
    <property type="entry name" value="Rossmann-like_a/b/a_fold"/>
</dbReference>
<dbReference type="InterPro" id="IPR051599">
    <property type="entry name" value="Cell_Envelope_Assoc"/>
</dbReference>
<dbReference type="PANTHER" id="PTHR30336">
    <property type="entry name" value="INNER MEMBRANE PROTEIN, PROBABLE PERMEASE"/>
    <property type="match status" value="1"/>
</dbReference>
<dbReference type="Gene3D" id="3.40.50.620">
    <property type="entry name" value="HUPs"/>
    <property type="match status" value="1"/>
</dbReference>
<dbReference type="Pfam" id="PF02698">
    <property type="entry name" value="DUF218"/>
    <property type="match status" value="1"/>
</dbReference>
<evidence type="ECO:0000259" key="1">
    <source>
        <dbReference type="Pfam" id="PF02698"/>
    </source>
</evidence>
<dbReference type="PANTHER" id="PTHR30336:SF20">
    <property type="entry name" value="DUF218 DOMAIN-CONTAINING PROTEIN"/>
    <property type="match status" value="1"/>
</dbReference>
<dbReference type="Proteomes" id="UP000832011">
    <property type="component" value="Chromosome"/>
</dbReference>
<dbReference type="RefSeq" id="WP_058305237.1">
    <property type="nucleotide sequence ID" value="NZ_CABKVG010000006.1"/>
</dbReference>
<proteinExistence type="predicted"/>
<name>A0ABY4E5E6_9NEIS</name>
<accession>A0ABY4E5E6</accession>
<dbReference type="InterPro" id="IPR003848">
    <property type="entry name" value="DUF218"/>
</dbReference>
<evidence type="ECO:0000313" key="3">
    <source>
        <dbReference type="Proteomes" id="UP000832011"/>
    </source>
</evidence>
<sequence length="222" mass="25083">MNAHKHSFWYYLRRGVYISILAALLLQAWALYQVWYYAQPRTLQPADAVVVLGAAAWGKNPSPVFKERINYGLSLYQQGLAPKIIFTGGTPVEGYPTEAAVAARYAGKRGMKQADMLLETQSRDTYENLLNTRALAAQNDIDSLIVVSDPHHLARAHYIAEDLDLKVQTAPTPTSRYNNSGRSKQAKLWLQESMLLVLYQLGRLFPDSRDVARTQLLPYRNL</sequence>
<gene>
    <name evidence="2" type="ORF">LVJ82_08515</name>
</gene>
<dbReference type="CDD" id="cd06259">
    <property type="entry name" value="YdcF-like"/>
    <property type="match status" value="1"/>
</dbReference>
<evidence type="ECO:0000313" key="2">
    <source>
        <dbReference type="EMBL" id="UOO90991.1"/>
    </source>
</evidence>
<feature type="domain" description="DUF218" evidence="1">
    <location>
        <begin position="47"/>
        <end position="192"/>
    </location>
</feature>